<dbReference type="Pfam" id="PF03734">
    <property type="entry name" value="YkuD"/>
    <property type="match status" value="1"/>
</dbReference>
<organism evidence="11 12">
    <name type="scientific">Methylocella tundrae</name>
    <dbReference type="NCBI Taxonomy" id="227605"/>
    <lineage>
        <taxon>Bacteria</taxon>
        <taxon>Pseudomonadati</taxon>
        <taxon>Pseudomonadota</taxon>
        <taxon>Alphaproteobacteria</taxon>
        <taxon>Hyphomicrobiales</taxon>
        <taxon>Beijerinckiaceae</taxon>
        <taxon>Methylocella</taxon>
    </lineage>
</organism>
<evidence type="ECO:0000256" key="5">
    <source>
        <dbReference type="ARBA" id="ARBA00022801"/>
    </source>
</evidence>
<dbReference type="KEGG" id="mtun:MTUNDRAET4_0570"/>
<comment type="similarity">
    <text evidence="2">Belongs to the YkuD family.</text>
</comment>
<name>A0A4U8YVW9_METTU</name>
<evidence type="ECO:0000256" key="2">
    <source>
        <dbReference type="ARBA" id="ARBA00005992"/>
    </source>
</evidence>
<evidence type="ECO:0000256" key="6">
    <source>
        <dbReference type="ARBA" id="ARBA00022960"/>
    </source>
</evidence>
<accession>A0A4U8YVW9</accession>
<evidence type="ECO:0000256" key="4">
    <source>
        <dbReference type="ARBA" id="ARBA00022679"/>
    </source>
</evidence>
<dbReference type="EMBL" id="LR536450">
    <property type="protein sequence ID" value="VFU07463.1"/>
    <property type="molecule type" value="Genomic_DNA"/>
</dbReference>
<keyword evidence="6 9" id="KW-0133">Cell shape</keyword>
<dbReference type="GO" id="GO:0071555">
    <property type="term" value="P:cell wall organization"/>
    <property type="evidence" value="ECO:0007669"/>
    <property type="project" value="UniProtKB-UniRule"/>
</dbReference>
<keyword evidence="4" id="KW-0808">Transferase</keyword>
<sequence length="204" mass="21344">MGMTRRCGGLSFFRLDFVSFPGSGASRASFAAAAKKGALIAGAMAASLAALAPAGALAREVVAFPLSYPPGMIVIKESERKLYYVMGNGEAIRYPVAIGKAGKAWRGEAYIAGKFVRPAWSAPADVRRDHPNFPDVIPGGSPRNPMGAAALTLSLSEVAIHGTSQSMRKSVGTAASYGCIRMLNEDVVDLYGRVRIGTPVIAIP</sequence>
<evidence type="ECO:0000313" key="11">
    <source>
        <dbReference type="EMBL" id="VFU07463.1"/>
    </source>
</evidence>
<dbReference type="Gene3D" id="2.40.440.10">
    <property type="entry name" value="L,D-transpeptidase catalytic domain-like"/>
    <property type="match status" value="1"/>
</dbReference>
<dbReference type="GO" id="GO:0008360">
    <property type="term" value="P:regulation of cell shape"/>
    <property type="evidence" value="ECO:0007669"/>
    <property type="project" value="UniProtKB-UniRule"/>
</dbReference>
<reference evidence="11 12" key="1">
    <citation type="submission" date="2019-03" db="EMBL/GenBank/DDBJ databases">
        <authorList>
            <person name="Kox A.R. M."/>
        </authorList>
    </citation>
    <scope>NUCLEOTIDE SEQUENCE [LARGE SCALE GENOMIC DNA]</scope>
    <source>
        <strain evidence="11">MTUNDRAET4 annotated genome</strain>
    </source>
</reference>
<dbReference type="InterPro" id="IPR050979">
    <property type="entry name" value="LD-transpeptidase"/>
</dbReference>
<dbReference type="PANTHER" id="PTHR30582">
    <property type="entry name" value="L,D-TRANSPEPTIDASE"/>
    <property type="match status" value="1"/>
</dbReference>
<dbReference type="GO" id="GO:0018104">
    <property type="term" value="P:peptidoglycan-protein cross-linking"/>
    <property type="evidence" value="ECO:0007669"/>
    <property type="project" value="TreeGrafter"/>
</dbReference>
<dbReference type="PANTHER" id="PTHR30582:SF24">
    <property type="entry name" value="L,D-TRANSPEPTIDASE ERFK_SRFK-RELATED"/>
    <property type="match status" value="1"/>
</dbReference>
<feature type="domain" description="L,D-TPase catalytic" evidence="10">
    <location>
        <begin position="71"/>
        <end position="203"/>
    </location>
</feature>
<dbReference type="CDD" id="cd16913">
    <property type="entry name" value="YkuD_like"/>
    <property type="match status" value="1"/>
</dbReference>
<evidence type="ECO:0000313" key="12">
    <source>
        <dbReference type="Proteomes" id="UP000294360"/>
    </source>
</evidence>
<dbReference type="SUPFAM" id="SSF141523">
    <property type="entry name" value="L,D-transpeptidase catalytic domain-like"/>
    <property type="match status" value="1"/>
</dbReference>
<evidence type="ECO:0000256" key="3">
    <source>
        <dbReference type="ARBA" id="ARBA00022676"/>
    </source>
</evidence>
<keyword evidence="3" id="KW-0328">Glycosyltransferase</keyword>
<feature type="active site" description="Proton donor/acceptor" evidence="9">
    <location>
        <position position="161"/>
    </location>
</feature>
<dbReference type="InterPro" id="IPR005490">
    <property type="entry name" value="LD_TPept_cat_dom"/>
</dbReference>
<dbReference type="AlphaFoldDB" id="A0A4U8YVW9"/>
<comment type="pathway">
    <text evidence="1 9">Cell wall biogenesis; peptidoglycan biosynthesis.</text>
</comment>
<dbReference type="GO" id="GO:0005576">
    <property type="term" value="C:extracellular region"/>
    <property type="evidence" value="ECO:0007669"/>
    <property type="project" value="TreeGrafter"/>
</dbReference>
<protein>
    <submittedName>
        <fullName evidence="11">ErfK/YbiS/YcfS/YnhG family protein</fullName>
    </submittedName>
</protein>
<evidence type="ECO:0000256" key="9">
    <source>
        <dbReference type="PROSITE-ProRule" id="PRU01373"/>
    </source>
</evidence>
<dbReference type="InterPro" id="IPR038063">
    <property type="entry name" value="Transpep_catalytic_dom"/>
</dbReference>
<keyword evidence="7 9" id="KW-0573">Peptidoglycan synthesis</keyword>
<proteinExistence type="inferred from homology"/>
<evidence type="ECO:0000256" key="8">
    <source>
        <dbReference type="ARBA" id="ARBA00023316"/>
    </source>
</evidence>
<keyword evidence="5" id="KW-0378">Hydrolase</keyword>
<evidence type="ECO:0000256" key="7">
    <source>
        <dbReference type="ARBA" id="ARBA00022984"/>
    </source>
</evidence>
<dbReference type="PROSITE" id="PS52029">
    <property type="entry name" value="LD_TPASE"/>
    <property type="match status" value="1"/>
</dbReference>
<dbReference type="GO" id="GO:0071972">
    <property type="term" value="F:peptidoglycan L,D-transpeptidase activity"/>
    <property type="evidence" value="ECO:0007669"/>
    <property type="project" value="TreeGrafter"/>
</dbReference>
<dbReference type="GO" id="GO:0016757">
    <property type="term" value="F:glycosyltransferase activity"/>
    <property type="evidence" value="ECO:0007669"/>
    <property type="project" value="UniProtKB-KW"/>
</dbReference>
<keyword evidence="8 9" id="KW-0961">Cell wall biogenesis/degradation</keyword>
<dbReference type="UniPathway" id="UPA00219"/>
<evidence type="ECO:0000259" key="10">
    <source>
        <dbReference type="PROSITE" id="PS52029"/>
    </source>
</evidence>
<dbReference type="Proteomes" id="UP000294360">
    <property type="component" value="Chromosome"/>
</dbReference>
<feature type="active site" description="Nucleophile" evidence="9">
    <location>
        <position position="179"/>
    </location>
</feature>
<gene>
    <name evidence="11" type="ORF">MTUNDRAET4_0570</name>
</gene>
<evidence type="ECO:0000256" key="1">
    <source>
        <dbReference type="ARBA" id="ARBA00004752"/>
    </source>
</evidence>